<reference evidence="1" key="2">
    <citation type="submission" date="2002-01" db="EMBL/GenBank/DDBJ databases">
        <authorList>
            <person name="Barry P.C."/>
            <person name="Novick R.P."/>
        </authorList>
    </citation>
    <scope>NUCLEOTIDE SEQUENCE</scope>
    <source>
        <strain evidence="1">RN4282</strain>
    </source>
</reference>
<name>Q8VLX0_STAAU</name>
<evidence type="ECO:0000313" key="1">
    <source>
        <dbReference type="EMBL" id="AAL67616.1"/>
    </source>
</evidence>
<dbReference type="AlphaFoldDB" id="Q8VLX0"/>
<protein>
    <submittedName>
        <fullName evidence="1">Orf16</fullName>
    </submittedName>
</protein>
<dbReference type="EMBL" id="U93688">
    <property type="protein sequence ID" value="AAL67616.1"/>
    <property type="molecule type" value="Genomic_DNA"/>
</dbReference>
<accession>Q8VLX0</accession>
<reference evidence="1" key="1">
    <citation type="journal article" date="1998" name="Mol. Microbiol.">
        <title>The gene for toxic shock toxin is carried by a family of mobile pathogenicity islands in Staphylococcus aureus.</title>
        <authorList>
            <person name="Lindsay J.A."/>
            <person name="Ruzin A."/>
            <person name="Ross H.F."/>
            <person name="Kurepina N."/>
            <person name="Novick R.P."/>
        </authorList>
    </citation>
    <scope>NUCLEOTIDE SEQUENCE</scope>
    <source>
        <strain evidence="1">RN4282</strain>
    </source>
</reference>
<sequence length="80" mass="9569">MTLCAFTIRSSINIYNGTYKTLNIFNSRLLKCRQFFNFTYPRTLQFLIDLITFKRFNTLVIPMTSQFTHCRRFPNTLTTI</sequence>
<organism evidence="1">
    <name type="scientific">Staphylococcus aureus</name>
    <dbReference type="NCBI Taxonomy" id="1280"/>
    <lineage>
        <taxon>Bacteria</taxon>
        <taxon>Bacillati</taxon>
        <taxon>Bacillota</taxon>
        <taxon>Bacilli</taxon>
        <taxon>Bacillales</taxon>
        <taxon>Staphylococcaceae</taxon>
        <taxon>Staphylococcus</taxon>
    </lineage>
</organism>
<proteinExistence type="predicted"/>